<evidence type="ECO:0000259" key="6">
    <source>
        <dbReference type="PROSITE" id="PS50118"/>
    </source>
</evidence>
<dbReference type="InterPro" id="IPR009071">
    <property type="entry name" value="HMG_box_dom"/>
</dbReference>
<dbReference type="Pfam" id="PF00505">
    <property type="entry name" value="HMG_box"/>
    <property type="match status" value="1"/>
</dbReference>
<feature type="region of interest" description="Disordered" evidence="5">
    <location>
        <begin position="1"/>
        <end position="24"/>
    </location>
</feature>
<feature type="coiled-coil region" evidence="4">
    <location>
        <begin position="185"/>
        <end position="240"/>
    </location>
</feature>
<keyword evidence="8" id="KW-1185">Reference proteome</keyword>
<dbReference type="SMART" id="SM00398">
    <property type="entry name" value="HMG"/>
    <property type="match status" value="1"/>
</dbReference>
<feature type="DNA-binding region" description="HMG box" evidence="3">
    <location>
        <begin position="32"/>
        <end position="100"/>
    </location>
</feature>
<evidence type="ECO:0000256" key="3">
    <source>
        <dbReference type="PROSITE-ProRule" id="PRU00267"/>
    </source>
</evidence>
<evidence type="ECO:0000256" key="4">
    <source>
        <dbReference type="SAM" id="Coils"/>
    </source>
</evidence>
<dbReference type="InterPro" id="IPR036910">
    <property type="entry name" value="HMG_box_dom_sf"/>
</dbReference>
<dbReference type="GO" id="GO:0010468">
    <property type="term" value="P:regulation of gene expression"/>
    <property type="evidence" value="ECO:0007669"/>
    <property type="project" value="TreeGrafter"/>
</dbReference>
<evidence type="ECO:0000256" key="1">
    <source>
        <dbReference type="ARBA" id="ARBA00023125"/>
    </source>
</evidence>
<feature type="region of interest" description="Disordered" evidence="5">
    <location>
        <begin position="113"/>
        <end position="171"/>
    </location>
</feature>
<dbReference type="GO" id="GO:0003677">
    <property type="term" value="F:DNA binding"/>
    <property type="evidence" value="ECO:0007669"/>
    <property type="project" value="UniProtKB-UniRule"/>
</dbReference>
<keyword evidence="1 3" id="KW-0238">DNA-binding</keyword>
<keyword evidence="2 3" id="KW-0539">Nucleus</keyword>
<dbReference type="PROSITE" id="PS50118">
    <property type="entry name" value="HMG_BOX_2"/>
    <property type="match status" value="1"/>
</dbReference>
<dbReference type="AlphaFoldDB" id="A0A6A4WTA4"/>
<feature type="compositionally biased region" description="Pro residues" evidence="5">
    <location>
        <begin position="143"/>
        <end position="165"/>
    </location>
</feature>
<dbReference type="Gene3D" id="1.10.30.10">
    <property type="entry name" value="High mobility group box domain"/>
    <property type="match status" value="1"/>
</dbReference>
<evidence type="ECO:0000256" key="2">
    <source>
        <dbReference type="ARBA" id="ARBA00023242"/>
    </source>
</evidence>
<dbReference type="SUPFAM" id="SSF47095">
    <property type="entry name" value="HMG-box"/>
    <property type="match status" value="1"/>
</dbReference>
<dbReference type="PANTHER" id="PTHR46040">
    <property type="entry name" value="HIGH MOBILITY GROUP PROTEIN 2"/>
    <property type="match status" value="1"/>
</dbReference>
<dbReference type="OrthoDB" id="3213154at2759"/>
<reference evidence="7 8" key="1">
    <citation type="submission" date="2019-07" db="EMBL/GenBank/DDBJ databases">
        <title>Draft genome assembly of a fouling barnacle, Amphibalanus amphitrite (Darwin, 1854): The first reference genome for Thecostraca.</title>
        <authorList>
            <person name="Kim W."/>
        </authorList>
    </citation>
    <scope>NUCLEOTIDE SEQUENCE [LARGE SCALE GENOMIC DNA]</scope>
    <source>
        <strain evidence="7">SNU_AA5</strain>
        <tissue evidence="7">Soma without cirri and trophi</tissue>
    </source>
</reference>
<dbReference type="Proteomes" id="UP000440578">
    <property type="component" value="Unassembled WGS sequence"/>
</dbReference>
<feature type="coiled-coil region" evidence="4">
    <location>
        <begin position="75"/>
        <end position="102"/>
    </location>
</feature>
<dbReference type="PANTHER" id="PTHR46040:SF3">
    <property type="entry name" value="HIGH MOBILITY GROUP PROTEIN 2"/>
    <property type="match status" value="1"/>
</dbReference>
<feature type="compositionally biased region" description="Basic and acidic residues" evidence="5">
    <location>
        <begin position="129"/>
        <end position="140"/>
    </location>
</feature>
<protein>
    <submittedName>
        <fullName evidence="7">High mobility group protein 20A</fullName>
    </submittedName>
</protein>
<comment type="caution">
    <text evidence="7">The sequence shown here is derived from an EMBL/GenBank/DDBJ whole genome shotgun (WGS) entry which is preliminary data.</text>
</comment>
<evidence type="ECO:0000256" key="5">
    <source>
        <dbReference type="SAM" id="MobiDB-lite"/>
    </source>
</evidence>
<keyword evidence="4" id="KW-0175">Coiled coil</keyword>
<sequence>MSEAGPSDKQGRKKGWPRGKKRTLKIKDVNAPKLPMSGYMLFLNDHREQVRAANPGATFSDMTRLLANAWQAAPQEEKQQYMEAAQQQKERYSRELIKYQQTDAYRAFSQQLKAKGGTVSGGGSSSRSARHDKENEKETRAPAPAPSAPAPASAPAPPPPPPPLPLDDSTPLEIPIFTETFLTHNREREAELRQLRRANTEYEEQNATLQKHIDNMREAVERLESETEQQRGQNAALQLHLEQLRALLAERFASVPLPGCSEPLTPETVDTYLAKLHALLLERPQEHQALLSTVRDIVHRLEHQ</sequence>
<feature type="domain" description="HMG box" evidence="6">
    <location>
        <begin position="32"/>
        <end position="100"/>
    </location>
</feature>
<feature type="compositionally biased region" description="Basic residues" evidence="5">
    <location>
        <begin position="11"/>
        <end position="24"/>
    </location>
</feature>
<evidence type="ECO:0000313" key="8">
    <source>
        <dbReference type="Proteomes" id="UP000440578"/>
    </source>
</evidence>
<dbReference type="GO" id="GO:0005634">
    <property type="term" value="C:nucleus"/>
    <property type="evidence" value="ECO:0007669"/>
    <property type="project" value="UniProtKB-UniRule"/>
</dbReference>
<gene>
    <name evidence="7" type="primary">Hmg20a</name>
    <name evidence="7" type="ORF">FJT64_020286</name>
</gene>
<accession>A0A6A4WTA4</accession>
<dbReference type="EMBL" id="VIIS01000482">
    <property type="protein sequence ID" value="KAF0308489.1"/>
    <property type="molecule type" value="Genomic_DNA"/>
</dbReference>
<name>A0A6A4WTA4_AMPAM</name>
<proteinExistence type="predicted"/>
<evidence type="ECO:0000313" key="7">
    <source>
        <dbReference type="EMBL" id="KAF0308489.1"/>
    </source>
</evidence>
<organism evidence="7 8">
    <name type="scientific">Amphibalanus amphitrite</name>
    <name type="common">Striped barnacle</name>
    <name type="synonym">Balanus amphitrite</name>
    <dbReference type="NCBI Taxonomy" id="1232801"/>
    <lineage>
        <taxon>Eukaryota</taxon>
        <taxon>Metazoa</taxon>
        <taxon>Ecdysozoa</taxon>
        <taxon>Arthropoda</taxon>
        <taxon>Crustacea</taxon>
        <taxon>Multicrustacea</taxon>
        <taxon>Cirripedia</taxon>
        <taxon>Thoracica</taxon>
        <taxon>Thoracicalcarea</taxon>
        <taxon>Balanomorpha</taxon>
        <taxon>Balanoidea</taxon>
        <taxon>Balanidae</taxon>
        <taxon>Amphibalaninae</taxon>
        <taxon>Amphibalanus</taxon>
    </lineage>
</organism>
<dbReference type="InterPro" id="IPR051965">
    <property type="entry name" value="ChromReg_NeuronalGeneExpr"/>
</dbReference>